<evidence type="ECO:0000259" key="2">
    <source>
        <dbReference type="Pfam" id="PF07885"/>
    </source>
</evidence>
<reference evidence="3" key="1">
    <citation type="journal article" date="2022" name="ISME J.">
        <title>Identification of active gaseous-alkane degraders at natural gas seeps.</title>
        <authorList>
            <person name="Farhan Ul Haque M."/>
            <person name="Hernandez M."/>
            <person name="Crombie A.T."/>
            <person name="Murrell J.C."/>
        </authorList>
    </citation>
    <scope>NUCLEOTIDE SEQUENCE</scope>
    <source>
        <strain evidence="3">PC2</strain>
    </source>
</reference>
<dbReference type="Pfam" id="PF07885">
    <property type="entry name" value="Ion_trans_2"/>
    <property type="match status" value="1"/>
</dbReference>
<comment type="caution">
    <text evidence="3">The sequence shown here is derived from an EMBL/GenBank/DDBJ whole genome shotgun (WGS) entry which is preliminary data.</text>
</comment>
<evidence type="ECO:0000313" key="4">
    <source>
        <dbReference type="Proteomes" id="UP001139104"/>
    </source>
</evidence>
<dbReference type="SUPFAM" id="SSF81324">
    <property type="entry name" value="Voltage-gated potassium channels"/>
    <property type="match status" value="1"/>
</dbReference>
<feature type="domain" description="Potassium channel" evidence="2">
    <location>
        <begin position="172"/>
        <end position="220"/>
    </location>
</feature>
<dbReference type="Gene3D" id="1.10.287.70">
    <property type="match status" value="1"/>
</dbReference>
<sequence>MNHQEKFHEFRKYYSDPTLSVLTVLLALLLFVAAPLQATLGFSFLPLGVAIILVMGAGVYILSGRWIILIPLAIAAVLRFALTLRREVQDLQHSHVYLIASLWLTLSVTFAVVVARAVYAAGTITVHRIVGAILVYLLISLVFASLYLFVGATFPGAFDNLTIADTPELGANVIYFSLTTLTSVGFGDITPVHPIARSLCNLESICGQLYPAILLARLVSLHLEQTK</sequence>
<dbReference type="EMBL" id="JAIVFP010000001">
    <property type="protein sequence ID" value="MCI4683124.1"/>
    <property type="molecule type" value="Genomic_DNA"/>
</dbReference>
<keyword evidence="4" id="KW-1185">Reference proteome</keyword>
<dbReference type="InterPro" id="IPR013099">
    <property type="entry name" value="K_chnl_dom"/>
</dbReference>
<dbReference type="RefSeq" id="WP_243067091.1">
    <property type="nucleotide sequence ID" value="NZ_JAIVFK010000019.1"/>
</dbReference>
<accession>A0ABS9Z631</accession>
<name>A0ABS9Z631_9HYPH</name>
<evidence type="ECO:0000313" key="3">
    <source>
        <dbReference type="EMBL" id="MCI4683124.1"/>
    </source>
</evidence>
<evidence type="ECO:0000256" key="1">
    <source>
        <dbReference type="SAM" id="Phobius"/>
    </source>
</evidence>
<organism evidence="3 4">
    <name type="scientific">Candidatus Rhodoblastus alkanivorans</name>
    <dbReference type="NCBI Taxonomy" id="2954117"/>
    <lineage>
        <taxon>Bacteria</taxon>
        <taxon>Pseudomonadati</taxon>
        <taxon>Pseudomonadota</taxon>
        <taxon>Alphaproteobacteria</taxon>
        <taxon>Hyphomicrobiales</taxon>
        <taxon>Rhodoblastaceae</taxon>
        <taxon>Rhodoblastus</taxon>
    </lineage>
</organism>
<keyword evidence="1" id="KW-1133">Transmembrane helix</keyword>
<feature type="transmembrane region" description="Helical" evidence="1">
    <location>
        <begin position="67"/>
        <end position="84"/>
    </location>
</feature>
<keyword evidence="1" id="KW-0472">Membrane</keyword>
<proteinExistence type="predicted"/>
<feature type="transmembrane region" description="Helical" evidence="1">
    <location>
        <begin position="96"/>
        <end position="117"/>
    </location>
</feature>
<keyword evidence="1" id="KW-0812">Transmembrane</keyword>
<protein>
    <submittedName>
        <fullName evidence="3">Ion transporter</fullName>
    </submittedName>
</protein>
<feature type="transmembrane region" description="Helical" evidence="1">
    <location>
        <begin position="21"/>
        <end position="38"/>
    </location>
</feature>
<gene>
    <name evidence="3" type="ORF">K2U94_10150</name>
</gene>
<feature type="transmembrane region" description="Helical" evidence="1">
    <location>
        <begin position="129"/>
        <end position="149"/>
    </location>
</feature>
<feature type="transmembrane region" description="Helical" evidence="1">
    <location>
        <begin position="44"/>
        <end position="62"/>
    </location>
</feature>
<dbReference type="Proteomes" id="UP001139104">
    <property type="component" value="Unassembled WGS sequence"/>
</dbReference>
<feature type="transmembrane region" description="Helical" evidence="1">
    <location>
        <begin position="169"/>
        <end position="189"/>
    </location>
</feature>